<dbReference type="InterPro" id="IPR007922">
    <property type="entry name" value="DciA-like"/>
</dbReference>
<accession>A0ABS9E2V8</accession>
<proteinExistence type="predicted"/>
<name>A0ABS9E2V8_9PROT</name>
<organism evidence="1 2">
    <name type="scientific">Acidiphilium iwatense</name>
    <dbReference type="NCBI Taxonomy" id="768198"/>
    <lineage>
        <taxon>Bacteria</taxon>
        <taxon>Pseudomonadati</taxon>
        <taxon>Pseudomonadota</taxon>
        <taxon>Alphaproteobacteria</taxon>
        <taxon>Acetobacterales</taxon>
        <taxon>Acidocellaceae</taxon>
        <taxon>Acidiphilium</taxon>
    </lineage>
</organism>
<dbReference type="EMBL" id="JAKGBZ010000033">
    <property type="protein sequence ID" value="MCF3947924.1"/>
    <property type="molecule type" value="Genomic_DNA"/>
</dbReference>
<dbReference type="Pfam" id="PF05258">
    <property type="entry name" value="DciA"/>
    <property type="match status" value="1"/>
</dbReference>
<comment type="caution">
    <text evidence="1">The sequence shown here is derived from an EMBL/GenBank/DDBJ whole genome shotgun (WGS) entry which is preliminary data.</text>
</comment>
<gene>
    <name evidence="1" type="ORF">L2A60_14680</name>
</gene>
<sequence>MTAKAPPVEPARHYAPRGIAALIAPVLRPALRRRGAALATLLEDWPAVVGPGIAARSLPVKCAAGTLTIGCAGPDALEFQHMAPALIARINLALGGQIVARLRFVSLPAADRVKPGRSEIGRDQLGAALVAPVDAAALPDGPIGDALARLARGLRTRRSSGLG</sequence>
<reference evidence="1 2" key="1">
    <citation type="submission" date="2022-01" db="EMBL/GenBank/DDBJ databases">
        <authorList>
            <person name="Won M."/>
            <person name="Kim S.-J."/>
            <person name="Kwon S.-W."/>
        </authorList>
    </citation>
    <scope>NUCLEOTIDE SEQUENCE [LARGE SCALE GENOMIC DNA]</scope>
    <source>
        <strain evidence="1 2">KCTC 23505</strain>
    </source>
</reference>
<protein>
    <submittedName>
        <fullName evidence="1">DUF721 domain-containing protein</fullName>
    </submittedName>
</protein>
<evidence type="ECO:0000313" key="2">
    <source>
        <dbReference type="Proteomes" id="UP001521209"/>
    </source>
</evidence>
<evidence type="ECO:0000313" key="1">
    <source>
        <dbReference type="EMBL" id="MCF3947924.1"/>
    </source>
</evidence>
<dbReference type="RefSeq" id="WP_235705217.1">
    <property type="nucleotide sequence ID" value="NZ_JAKGBZ010000033.1"/>
</dbReference>
<keyword evidence="2" id="KW-1185">Reference proteome</keyword>
<dbReference type="Proteomes" id="UP001521209">
    <property type="component" value="Unassembled WGS sequence"/>
</dbReference>